<evidence type="ECO:0000256" key="2">
    <source>
        <dbReference type="ARBA" id="ARBA00022857"/>
    </source>
</evidence>
<dbReference type="Pfam" id="PF00106">
    <property type="entry name" value="adh_short"/>
    <property type="match status" value="1"/>
</dbReference>
<gene>
    <name evidence="4" type="ORF">B0T22DRAFT_493710</name>
</gene>
<evidence type="ECO:0000313" key="5">
    <source>
        <dbReference type="Proteomes" id="UP001270362"/>
    </source>
</evidence>
<reference evidence="4" key="1">
    <citation type="journal article" date="2023" name="Mol. Phylogenet. Evol.">
        <title>Genome-scale phylogeny and comparative genomics of the fungal order Sordariales.</title>
        <authorList>
            <person name="Hensen N."/>
            <person name="Bonometti L."/>
            <person name="Westerberg I."/>
            <person name="Brannstrom I.O."/>
            <person name="Guillou S."/>
            <person name="Cros-Aarteil S."/>
            <person name="Calhoun S."/>
            <person name="Haridas S."/>
            <person name="Kuo A."/>
            <person name="Mondo S."/>
            <person name="Pangilinan J."/>
            <person name="Riley R."/>
            <person name="LaButti K."/>
            <person name="Andreopoulos B."/>
            <person name="Lipzen A."/>
            <person name="Chen C."/>
            <person name="Yan M."/>
            <person name="Daum C."/>
            <person name="Ng V."/>
            <person name="Clum A."/>
            <person name="Steindorff A."/>
            <person name="Ohm R.A."/>
            <person name="Martin F."/>
            <person name="Silar P."/>
            <person name="Natvig D.O."/>
            <person name="Lalanne C."/>
            <person name="Gautier V."/>
            <person name="Ament-Velasquez S.L."/>
            <person name="Kruys A."/>
            <person name="Hutchinson M.I."/>
            <person name="Powell A.J."/>
            <person name="Barry K."/>
            <person name="Miller A.N."/>
            <person name="Grigoriev I.V."/>
            <person name="Debuchy R."/>
            <person name="Gladieux P."/>
            <person name="Hiltunen Thoren M."/>
            <person name="Johannesson H."/>
        </authorList>
    </citation>
    <scope>NUCLEOTIDE SEQUENCE</scope>
    <source>
        <strain evidence="4">CBS 314.62</strain>
    </source>
</reference>
<keyword evidence="2" id="KW-0521">NADP</keyword>
<keyword evidence="3" id="KW-0560">Oxidoreductase</keyword>
<evidence type="ECO:0000256" key="1">
    <source>
        <dbReference type="ARBA" id="ARBA00006484"/>
    </source>
</evidence>
<dbReference type="InterPro" id="IPR002347">
    <property type="entry name" value="SDR_fam"/>
</dbReference>
<proteinExistence type="inferred from homology"/>
<dbReference type="SUPFAM" id="SSF51735">
    <property type="entry name" value="NAD(P)-binding Rossmann-fold domains"/>
    <property type="match status" value="1"/>
</dbReference>
<dbReference type="PROSITE" id="PS00061">
    <property type="entry name" value="ADH_SHORT"/>
    <property type="match status" value="1"/>
</dbReference>
<dbReference type="Proteomes" id="UP001270362">
    <property type="component" value="Unassembled WGS sequence"/>
</dbReference>
<dbReference type="InterPro" id="IPR020904">
    <property type="entry name" value="Sc_DH/Rdtase_CS"/>
</dbReference>
<organism evidence="4 5">
    <name type="scientific">Podospora appendiculata</name>
    <dbReference type="NCBI Taxonomy" id="314037"/>
    <lineage>
        <taxon>Eukaryota</taxon>
        <taxon>Fungi</taxon>
        <taxon>Dikarya</taxon>
        <taxon>Ascomycota</taxon>
        <taxon>Pezizomycotina</taxon>
        <taxon>Sordariomycetes</taxon>
        <taxon>Sordariomycetidae</taxon>
        <taxon>Sordariales</taxon>
        <taxon>Podosporaceae</taxon>
        <taxon>Podospora</taxon>
    </lineage>
</organism>
<dbReference type="EMBL" id="JAULSO010000004">
    <property type="protein sequence ID" value="KAK3684171.1"/>
    <property type="molecule type" value="Genomic_DNA"/>
</dbReference>
<name>A0AAE0X3R9_9PEZI</name>
<comment type="caution">
    <text evidence="4">The sequence shown here is derived from an EMBL/GenBank/DDBJ whole genome shotgun (WGS) entry which is preliminary data.</text>
</comment>
<dbReference type="Gene3D" id="3.40.50.720">
    <property type="entry name" value="NAD(P)-binding Rossmann-like Domain"/>
    <property type="match status" value="1"/>
</dbReference>
<evidence type="ECO:0000313" key="4">
    <source>
        <dbReference type="EMBL" id="KAK3684171.1"/>
    </source>
</evidence>
<dbReference type="PRINTS" id="PR00081">
    <property type="entry name" value="GDHRDH"/>
</dbReference>
<comment type="similarity">
    <text evidence="1">Belongs to the short-chain dehydrogenases/reductases (SDR) family.</text>
</comment>
<sequence>MWCNMASLLINETVIPDLNGKVALITGGSSGIGLAAAKFLLQKGAKVHILDLNSPSDAALLKEEENITFHQCSVTSWADLSRVFEAVGRIDFCFANAGITEGHDFFADEYDDAGQLREPRFGMLDVNLQGVLRVVKLAWSSMRKHHVQGSVVITSSATAYAPEHSLPVYAAGKLALVGLVRALRPTMRADDITINAVAPGATVTSLLPAELAAPLVALGLPLSDAHTVGLALVYSATATQQRRVEPYGKEEDRSIWREEPERWNGRVIFTLGDTYTELEGAHR</sequence>
<evidence type="ECO:0000256" key="3">
    <source>
        <dbReference type="ARBA" id="ARBA00023002"/>
    </source>
</evidence>
<dbReference type="PANTHER" id="PTHR43180">
    <property type="entry name" value="3-OXOACYL-(ACYL-CARRIER-PROTEIN) REDUCTASE (AFU_ORTHOLOGUE AFUA_6G11210)"/>
    <property type="match status" value="1"/>
</dbReference>
<dbReference type="AlphaFoldDB" id="A0AAE0X3R9"/>
<protein>
    <submittedName>
        <fullName evidence="4">Short chain dehydrogenase reductase</fullName>
    </submittedName>
</protein>
<dbReference type="GO" id="GO:0016491">
    <property type="term" value="F:oxidoreductase activity"/>
    <property type="evidence" value="ECO:0007669"/>
    <property type="project" value="UniProtKB-KW"/>
</dbReference>
<reference evidence="4" key="2">
    <citation type="submission" date="2023-06" db="EMBL/GenBank/DDBJ databases">
        <authorList>
            <consortium name="Lawrence Berkeley National Laboratory"/>
            <person name="Haridas S."/>
            <person name="Hensen N."/>
            <person name="Bonometti L."/>
            <person name="Westerberg I."/>
            <person name="Brannstrom I.O."/>
            <person name="Guillou S."/>
            <person name="Cros-Aarteil S."/>
            <person name="Calhoun S."/>
            <person name="Kuo A."/>
            <person name="Mondo S."/>
            <person name="Pangilinan J."/>
            <person name="Riley R."/>
            <person name="Labutti K."/>
            <person name="Andreopoulos B."/>
            <person name="Lipzen A."/>
            <person name="Chen C."/>
            <person name="Yanf M."/>
            <person name="Daum C."/>
            <person name="Ng V."/>
            <person name="Clum A."/>
            <person name="Steindorff A."/>
            <person name="Ohm R."/>
            <person name="Martin F."/>
            <person name="Silar P."/>
            <person name="Natvig D."/>
            <person name="Lalanne C."/>
            <person name="Gautier V."/>
            <person name="Ament-Velasquez S.L."/>
            <person name="Kruys A."/>
            <person name="Hutchinson M.I."/>
            <person name="Powell A.J."/>
            <person name="Barry K."/>
            <person name="Miller A.N."/>
            <person name="Grigoriev I.V."/>
            <person name="Debuchy R."/>
            <person name="Gladieux P."/>
            <person name="Thoren M.H."/>
            <person name="Johannesson H."/>
        </authorList>
    </citation>
    <scope>NUCLEOTIDE SEQUENCE</scope>
    <source>
        <strain evidence="4">CBS 314.62</strain>
    </source>
</reference>
<dbReference type="InterPro" id="IPR036291">
    <property type="entry name" value="NAD(P)-bd_dom_sf"/>
</dbReference>
<dbReference type="PANTHER" id="PTHR43180:SF80">
    <property type="entry name" value="NAD(P)-BINDING PROTEIN"/>
    <property type="match status" value="1"/>
</dbReference>
<keyword evidence="5" id="KW-1185">Reference proteome</keyword>
<accession>A0AAE0X3R9</accession>